<dbReference type="SUPFAM" id="SSF82866">
    <property type="entry name" value="Multidrug efflux transporter AcrB transmembrane domain"/>
    <property type="match status" value="1"/>
</dbReference>
<keyword evidence="5" id="KW-0653">Protein transport</keyword>
<dbReference type="Gene3D" id="1.20.1640.10">
    <property type="entry name" value="Multidrug efflux transporter AcrB transmembrane domain"/>
    <property type="match status" value="1"/>
</dbReference>
<comment type="subcellular location">
    <subcellularLocation>
        <location evidence="1">Membrane</location>
        <topology evidence="1">Multi-pass membrane protein</topology>
    </subcellularLocation>
</comment>
<organism evidence="11">
    <name type="scientific">bioreactor metagenome</name>
    <dbReference type="NCBI Taxonomy" id="1076179"/>
    <lineage>
        <taxon>unclassified sequences</taxon>
        <taxon>metagenomes</taxon>
        <taxon>ecological metagenomes</taxon>
    </lineage>
</organism>
<evidence type="ECO:0000256" key="6">
    <source>
        <dbReference type="ARBA" id="ARBA00022989"/>
    </source>
</evidence>
<keyword evidence="7" id="KW-0811">Translocation</keyword>
<evidence type="ECO:0000256" key="7">
    <source>
        <dbReference type="ARBA" id="ARBA00023010"/>
    </source>
</evidence>
<dbReference type="PANTHER" id="PTHR30081">
    <property type="entry name" value="PROTEIN-EXPORT MEMBRANE PROTEIN SEC"/>
    <property type="match status" value="1"/>
</dbReference>
<keyword evidence="6 9" id="KW-1133">Transmembrane helix</keyword>
<dbReference type="GO" id="GO:0015031">
    <property type="term" value="P:protein transport"/>
    <property type="evidence" value="ECO:0007669"/>
    <property type="project" value="UniProtKB-KW"/>
</dbReference>
<keyword evidence="8 9" id="KW-0472">Membrane</keyword>
<proteinExistence type="predicted"/>
<keyword evidence="2" id="KW-0813">Transport</keyword>
<feature type="domain" description="Membrane transport protein MMPL" evidence="10">
    <location>
        <begin position="2"/>
        <end position="84"/>
    </location>
</feature>
<reference evidence="11" key="1">
    <citation type="submission" date="2019-08" db="EMBL/GenBank/DDBJ databases">
        <authorList>
            <person name="Kucharzyk K."/>
            <person name="Murdoch R.W."/>
            <person name="Higgins S."/>
            <person name="Loffler F."/>
        </authorList>
    </citation>
    <scope>NUCLEOTIDE SEQUENCE</scope>
</reference>
<comment type="caution">
    <text evidence="11">The sequence shown here is derived from an EMBL/GenBank/DDBJ whole genome shotgun (WGS) entry which is preliminary data.</text>
</comment>
<evidence type="ECO:0000256" key="2">
    <source>
        <dbReference type="ARBA" id="ARBA00022448"/>
    </source>
</evidence>
<evidence type="ECO:0000259" key="10">
    <source>
        <dbReference type="Pfam" id="PF03176"/>
    </source>
</evidence>
<evidence type="ECO:0000256" key="5">
    <source>
        <dbReference type="ARBA" id="ARBA00022927"/>
    </source>
</evidence>
<feature type="transmembrane region" description="Helical" evidence="9">
    <location>
        <begin position="64"/>
        <end position="88"/>
    </location>
</feature>
<protein>
    <submittedName>
        <fullName evidence="11">Protein translocase subunit SecD</fullName>
    </submittedName>
</protein>
<dbReference type="AlphaFoldDB" id="A0A645A194"/>
<evidence type="ECO:0000313" key="11">
    <source>
        <dbReference type="EMBL" id="MPM46812.1"/>
    </source>
</evidence>
<keyword evidence="3" id="KW-1003">Cell membrane</keyword>
<dbReference type="InterPro" id="IPR004869">
    <property type="entry name" value="MMPL_dom"/>
</dbReference>
<dbReference type="GO" id="GO:0005886">
    <property type="term" value="C:plasma membrane"/>
    <property type="evidence" value="ECO:0007669"/>
    <property type="project" value="TreeGrafter"/>
</dbReference>
<name>A0A645A194_9ZZZZ</name>
<dbReference type="Pfam" id="PF03176">
    <property type="entry name" value="MMPL"/>
    <property type="match status" value="1"/>
</dbReference>
<accession>A0A645A194</accession>
<sequence length="105" mass="11470">MGMAVDANVLIFERFKEEYRSGKTLRAAMESGFNRAFTTILDSNLTTLIAAAVLFFLGTGPIKGFAITLGLGIILSMFTAITVTRYMLKMLMNSNVFKNGKVFGA</sequence>
<evidence type="ECO:0000256" key="4">
    <source>
        <dbReference type="ARBA" id="ARBA00022692"/>
    </source>
</evidence>
<evidence type="ECO:0000256" key="8">
    <source>
        <dbReference type="ARBA" id="ARBA00023136"/>
    </source>
</evidence>
<keyword evidence="4 9" id="KW-0812">Transmembrane</keyword>
<evidence type="ECO:0000256" key="3">
    <source>
        <dbReference type="ARBA" id="ARBA00022475"/>
    </source>
</evidence>
<dbReference type="PANTHER" id="PTHR30081:SF1">
    <property type="entry name" value="PROTEIN TRANSLOCASE SUBUNIT SECD"/>
    <property type="match status" value="1"/>
</dbReference>
<dbReference type="InterPro" id="IPR022813">
    <property type="entry name" value="SecD/SecF_arch_bac"/>
</dbReference>
<gene>
    <name evidence="11" type="primary">secD_5</name>
    <name evidence="11" type="ORF">SDC9_93519</name>
</gene>
<dbReference type="EMBL" id="VSSQ01011428">
    <property type="protein sequence ID" value="MPM46812.1"/>
    <property type="molecule type" value="Genomic_DNA"/>
</dbReference>
<evidence type="ECO:0000256" key="9">
    <source>
        <dbReference type="SAM" id="Phobius"/>
    </source>
</evidence>
<evidence type="ECO:0000256" key="1">
    <source>
        <dbReference type="ARBA" id="ARBA00004141"/>
    </source>
</evidence>
<feature type="transmembrane region" description="Helical" evidence="9">
    <location>
        <begin position="36"/>
        <end position="58"/>
    </location>
</feature>